<feature type="active site" description="Proton acceptor" evidence="4">
    <location>
        <position position="15"/>
    </location>
</feature>
<keyword evidence="9" id="KW-1185">Reference proteome</keyword>
<dbReference type="AlphaFoldDB" id="A0A1I6YSI1"/>
<dbReference type="InterPro" id="IPR023296">
    <property type="entry name" value="Glyco_hydro_beta-prop_sf"/>
</dbReference>
<dbReference type="InterPro" id="IPR041542">
    <property type="entry name" value="GH43_C2"/>
</dbReference>
<evidence type="ECO:0000256" key="1">
    <source>
        <dbReference type="ARBA" id="ARBA00009865"/>
    </source>
</evidence>
<organism evidence="8 9">
    <name type="scientific">Kosakonia arachidis</name>
    <dbReference type="NCBI Taxonomy" id="551989"/>
    <lineage>
        <taxon>Bacteria</taxon>
        <taxon>Pseudomonadati</taxon>
        <taxon>Pseudomonadota</taxon>
        <taxon>Gammaproteobacteria</taxon>
        <taxon>Enterobacterales</taxon>
        <taxon>Enterobacteriaceae</taxon>
        <taxon>Kosakonia</taxon>
    </lineage>
</organism>
<dbReference type="CDD" id="cd09000">
    <property type="entry name" value="GH43_SXA-like"/>
    <property type="match status" value="1"/>
</dbReference>
<evidence type="ECO:0000313" key="8">
    <source>
        <dbReference type="EMBL" id="SFT53416.1"/>
    </source>
</evidence>
<dbReference type="InterPro" id="IPR006710">
    <property type="entry name" value="Glyco_hydro_43"/>
</dbReference>
<dbReference type="PANTHER" id="PTHR42812:SF12">
    <property type="entry name" value="BETA-XYLOSIDASE-RELATED"/>
    <property type="match status" value="1"/>
</dbReference>
<dbReference type="RefSeq" id="WP_090119259.1">
    <property type="nucleotide sequence ID" value="NZ_CP045300.1"/>
</dbReference>
<evidence type="ECO:0000256" key="5">
    <source>
        <dbReference type="PIRSR" id="PIRSR606710-2"/>
    </source>
</evidence>
<dbReference type="SUPFAM" id="SSF75005">
    <property type="entry name" value="Arabinanase/levansucrase/invertase"/>
    <property type="match status" value="1"/>
</dbReference>
<dbReference type="Proteomes" id="UP000199187">
    <property type="component" value="Unassembled WGS sequence"/>
</dbReference>
<evidence type="ECO:0000256" key="2">
    <source>
        <dbReference type="ARBA" id="ARBA00022801"/>
    </source>
</evidence>
<protein>
    <submittedName>
        <fullName evidence="8">Xylan 1,4-beta-xylosidase</fullName>
    </submittedName>
</protein>
<gene>
    <name evidence="8" type="ORF">SAMN05192562_101718</name>
</gene>
<feature type="active site" description="Proton donor" evidence="4">
    <location>
        <position position="187"/>
    </location>
</feature>
<feature type="site" description="Important for catalytic activity, responsible for pKa modulation of the active site Glu and correct orientation of both the proton donor and substrate" evidence="5">
    <location>
        <position position="128"/>
    </location>
</feature>
<dbReference type="EMBL" id="FPAU01000001">
    <property type="protein sequence ID" value="SFT53416.1"/>
    <property type="molecule type" value="Genomic_DNA"/>
</dbReference>
<proteinExistence type="inferred from homology"/>
<dbReference type="Gene3D" id="2.115.10.20">
    <property type="entry name" value="Glycosyl hydrolase domain, family 43"/>
    <property type="match status" value="1"/>
</dbReference>
<feature type="domain" description="Beta-xylosidase C-terminal Concanavalin A-like" evidence="7">
    <location>
        <begin position="333"/>
        <end position="535"/>
    </location>
</feature>
<name>A0A1I6YSI1_9ENTR</name>
<keyword evidence="2 6" id="KW-0378">Hydrolase</keyword>
<dbReference type="PANTHER" id="PTHR42812">
    <property type="entry name" value="BETA-XYLOSIDASE"/>
    <property type="match status" value="1"/>
</dbReference>
<dbReference type="Pfam" id="PF17851">
    <property type="entry name" value="GH43_C2"/>
    <property type="match status" value="1"/>
</dbReference>
<dbReference type="Pfam" id="PF04616">
    <property type="entry name" value="Glyco_hydro_43"/>
    <property type="match status" value="1"/>
</dbReference>
<evidence type="ECO:0000256" key="6">
    <source>
        <dbReference type="RuleBase" id="RU361187"/>
    </source>
</evidence>
<dbReference type="SUPFAM" id="SSF49899">
    <property type="entry name" value="Concanavalin A-like lectins/glucanases"/>
    <property type="match status" value="1"/>
</dbReference>
<evidence type="ECO:0000313" key="9">
    <source>
        <dbReference type="Proteomes" id="UP000199187"/>
    </source>
</evidence>
<dbReference type="OrthoDB" id="9801455at2"/>
<keyword evidence="3 6" id="KW-0326">Glycosidase</keyword>
<evidence type="ECO:0000256" key="4">
    <source>
        <dbReference type="PIRSR" id="PIRSR606710-1"/>
    </source>
</evidence>
<evidence type="ECO:0000256" key="3">
    <source>
        <dbReference type="ARBA" id="ARBA00023295"/>
    </source>
</evidence>
<dbReference type="InterPro" id="IPR051795">
    <property type="entry name" value="Glycosyl_Hydrlase_43"/>
</dbReference>
<dbReference type="Gene3D" id="2.60.120.200">
    <property type="match status" value="1"/>
</dbReference>
<sequence length="539" mass="61050">MTTITNPILTGFNPDPSLCRQGEDYYIATSTFEWFPGVRIYHSRDLNNWSLVSTPLDRVSMLDMKGNPDSGGIWAPCLSYADGQFWLLYTDVKIVDSPWKNGRNFLVTAPSIEGPWSEPTPMGNGGFDPSLFHDDDGHKYYLYRPWGPRHHSNPYNTIVMQEFDPQTGTLSPARKTLFTGTALCYTEGAHLYRKDGWYYLMVAEGGTSYEHAVVVLRSKNIDGPYELHPDVTMMTSWHLPENPLQKSGHGSLLQTHTGEWYMAYLTSRPLRLPGIPLLASGGRGYCPLGRETGIARIEWRDGWPYVEGGKHAQVTVPGLPVAESPVSASANWRDDFDGSTLDPELQTLRIPFDETLGSLSARAGYLRLYGNDSLNSTFTQSTVARRWQHFAFQAETRMQFSPVHFQQSAGMTCYYNSKNWSYCFVDYEEGQGRTIKVIQLDHNVPSWPLHEQPIPVPESAESIWLRVDVNKLVYRYSYSFDGETWYTVPVTYEAWKLSDDYIGGRGFFTGAFVGLHCEDISGDGCHADFDYFTYEPLAE</sequence>
<dbReference type="GO" id="GO:0005975">
    <property type="term" value="P:carbohydrate metabolic process"/>
    <property type="evidence" value="ECO:0007669"/>
    <property type="project" value="InterPro"/>
</dbReference>
<reference evidence="9" key="1">
    <citation type="submission" date="2016-10" db="EMBL/GenBank/DDBJ databases">
        <authorList>
            <person name="Varghese N."/>
            <person name="Submissions S."/>
        </authorList>
    </citation>
    <scope>NUCLEOTIDE SEQUENCE [LARGE SCALE GENOMIC DNA]</scope>
    <source>
        <strain evidence="9">Ah-143</strain>
    </source>
</reference>
<evidence type="ECO:0000259" key="7">
    <source>
        <dbReference type="Pfam" id="PF17851"/>
    </source>
</evidence>
<comment type="similarity">
    <text evidence="1 6">Belongs to the glycosyl hydrolase 43 family.</text>
</comment>
<dbReference type="InterPro" id="IPR013320">
    <property type="entry name" value="ConA-like_dom_sf"/>
</dbReference>
<dbReference type="GO" id="GO:0004553">
    <property type="term" value="F:hydrolase activity, hydrolyzing O-glycosyl compounds"/>
    <property type="evidence" value="ECO:0007669"/>
    <property type="project" value="InterPro"/>
</dbReference>
<accession>A0A1I6YSI1</accession>